<dbReference type="EMBL" id="CVRL01000023">
    <property type="protein sequence ID" value="CRL10973.1"/>
    <property type="molecule type" value="Genomic_DNA"/>
</dbReference>
<dbReference type="GO" id="GO:0005829">
    <property type="term" value="C:cytosol"/>
    <property type="evidence" value="ECO:0007669"/>
    <property type="project" value="TreeGrafter"/>
</dbReference>
<keyword evidence="3" id="KW-1185">Reference proteome</keyword>
<dbReference type="AlphaFoldDB" id="A0A0H5D2K9"/>
<dbReference type="Proteomes" id="UP000043764">
    <property type="component" value="Unassembled WGS sequence"/>
</dbReference>
<evidence type="ECO:0000313" key="3">
    <source>
        <dbReference type="Proteomes" id="UP000043764"/>
    </source>
</evidence>
<protein>
    <submittedName>
        <fullName evidence="2">NADPH azoreductase</fullName>
        <ecNumber evidence="2">1.7.1.6</ecNumber>
    </submittedName>
</protein>
<dbReference type="InterPro" id="IPR029039">
    <property type="entry name" value="Flavoprotein-like_sf"/>
</dbReference>
<dbReference type="PANTHER" id="PTHR30543">
    <property type="entry name" value="CHROMATE REDUCTASE"/>
    <property type="match status" value="1"/>
</dbReference>
<dbReference type="EC" id="1.7.1.6" evidence="2"/>
<dbReference type="RefSeq" id="WP_008562509.1">
    <property type="nucleotide sequence ID" value="NZ_BSKQ01000001.1"/>
</dbReference>
<dbReference type="Pfam" id="PF03358">
    <property type="entry name" value="FMN_red"/>
    <property type="match status" value="1"/>
</dbReference>
<accession>A0A0H5D2K9</accession>
<dbReference type="GO" id="GO:0050446">
    <property type="term" value="F:azobenzene reductase (NADP+) activity"/>
    <property type="evidence" value="ECO:0007669"/>
    <property type="project" value="UniProtKB-EC"/>
</dbReference>
<dbReference type="InterPro" id="IPR050712">
    <property type="entry name" value="NAD(P)H-dep_reductase"/>
</dbReference>
<dbReference type="GO" id="GO:0010181">
    <property type="term" value="F:FMN binding"/>
    <property type="evidence" value="ECO:0007669"/>
    <property type="project" value="TreeGrafter"/>
</dbReference>
<dbReference type="STRING" id="481446.NIT7645_02235"/>
<sequence>MSTPTLVTISGSLRAEATNRKLLAEATRLFGDAEVIDADLNLPLYNGDDEEATGIPAAVQRLADLIKGADAVLISTPEYNGAPSGVLKNALDWISRTSDAPWQDKPVAIMSAAAGRSGGEKAQMLLRSFLVPFQPRVLAGPQVHLAASYQEFDDNGHLKGELYVETLQALMDKLKAEIAR</sequence>
<proteinExistence type="predicted"/>
<dbReference type="InterPro" id="IPR005025">
    <property type="entry name" value="FMN_Rdtase-like_dom"/>
</dbReference>
<dbReference type="Gene3D" id="3.40.50.360">
    <property type="match status" value="1"/>
</dbReference>
<evidence type="ECO:0000313" key="2">
    <source>
        <dbReference type="EMBL" id="CRL10973.1"/>
    </source>
</evidence>
<dbReference type="PANTHER" id="PTHR30543:SF21">
    <property type="entry name" value="NAD(P)H-DEPENDENT FMN REDUCTASE LOT6"/>
    <property type="match status" value="1"/>
</dbReference>
<feature type="domain" description="NADPH-dependent FMN reductase-like" evidence="1">
    <location>
        <begin position="5"/>
        <end position="146"/>
    </location>
</feature>
<organism evidence="2 3">
    <name type="scientific">Phaeobacter italicus</name>
    <dbReference type="NCBI Taxonomy" id="481446"/>
    <lineage>
        <taxon>Bacteria</taxon>
        <taxon>Pseudomonadati</taxon>
        <taxon>Pseudomonadota</taxon>
        <taxon>Alphaproteobacteria</taxon>
        <taxon>Rhodobacterales</taxon>
        <taxon>Roseobacteraceae</taxon>
        <taxon>Phaeobacter</taxon>
    </lineage>
</organism>
<dbReference type="SUPFAM" id="SSF52218">
    <property type="entry name" value="Flavoproteins"/>
    <property type="match status" value="1"/>
</dbReference>
<dbReference type="GeneID" id="78398123"/>
<dbReference type="OrthoDB" id="9812295at2"/>
<reference evidence="2 3" key="1">
    <citation type="submission" date="2015-05" db="EMBL/GenBank/DDBJ databases">
        <authorList>
            <person name="Rodrigo-Torres Lidia"/>
            <person name="Arahal R.David."/>
        </authorList>
    </citation>
    <scope>NUCLEOTIDE SEQUENCE [LARGE SCALE GENOMIC DNA]</scope>
    <source>
        <strain evidence="2 3">CECT 7321</strain>
    </source>
</reference>
<evidence type="ECO:0000259" key="1">
    <source>
        <dbReference type="Pfam" id="PF03358"/>
    </source>
</evidence>
<gene>
    <name evidence="2" type="primary">azr</name>
    <name evidence="2" type="ORF">NIT7321_01822</name>
</gene>
<name>A0A0H5D2K9_9RHOB</name>
<keyword evidence="2" id="KW-0560">Oxidoreductase</keyword>